<organism evidence="1 2">
    <name type="scientific">Kolpuevirus sp. 'frurule'</name>
    <dbReference type="NCBI Taxonomy" id="3028514"/>
    <lineage>
        <taxon>Viruses</taxon>
        <taxon>Duplodnaviria</taxon>
        <taxon>Heunggongvirae</taxon>
        <taxon>Uroviricota</taxon>
        <taxon>Caudoviricetes</taxon>
        <taxon>Crassvirales</taxon>
        <taxon>Steigviridae</taxon>
        <taxon>Asinivirinae</taxon>
        <taxon>Kolpuevirus</taxon>
    </lineage>
</organism>
<protein>
    <submittedName>
        <fullName evidence="1">Uncharacterized protein</fullName>
    </submittedName>
</protein>
<accession>A0AAF0DNN1</accession>
<reference evidence="1" key="1">
    <citation type="journal article" date="2023" name="bioRxiv">
        <title>Novel crAssphage isolates exhibit conserved gene order and purifying selection of the host specificity protein.</title>
        <authorList>
            <person name="Papudeshi B."/>
            <person name="Vega A.A."/>
            <person name="Souza C."/>
            <person name="Giles S.K."/>
            <person name="Mallawaarachchi V."/>
            <person name="Roach M.J."/>
            <person name="An M."/>
            <person name="Jacobson N."/>
            <person name="McNair K."/>
            <person name="Mora M.F."/>
            <person name="Pastrana K."/>
            <person name="Leigh C."/>
            <person name="Cram C."/>
            <person name="Plewa W.S."/>
            <person name="Grigson S.R."/>
            <person name="Bouras G."/>
            <person name="Decewicz P."/>
            <person name="Luque A."/>
            <person name="Droit L."/>
            <person name="Handley S.A."/>
            <person name="Segall A.M."/>
            <person name="Dinsdale E.A."/>
            <person name="Edwards R.A."/>
        </authorList>
    </citation>
    <scope>NUCLEOTIDE SEQUENCE</scope>
    <source>
        <strain evidence="1">Bc03</strain>
    </source>
</reference>
<dbReference type="EMBL" id="OQ198718">
    <property type="protein sequence ID" value="WEY17575.1"/>
    <property type="molecule type" value="Genomic_DNA"/>
</dbReference>
<sequence length="388" mass="45710">MSVEERLTNLYNSFMEKPNIIYGIFKDFFGEEVVDMQNYPSLDDYISNAKMMHSEEFIMVDNTIDDSSFSRINILVRFPEVRIINENDKYIDIWELYAKVTVTYSGTMRGDFRLNRSEYDLFQLRNGYMHSHISSIPFSRLTEFQSPCLGSGPIRGTIATLNDGGIEFDELRWELFCLELSKYVQVESLTGGPYHKLEELGGSSMRVQSVTWPMYRDDQLRSYSSLNTDLYKDFMMWLLRKKKLKFDFLNGYGIGMSYIQWTIFISNEFIEWYNIRYKEGEVTASYRDLLLEGLLYRGVLNNNKIYTSRYSAADNYFQYVGRQVCIFKGEPVLFKIREGNTDTNDDNMSTFLAPVIVEHFYKCILEIVNYEYRNETQTTGTDKKVYFI</sequence>
<dbReference type="Proteomes" id="UP001225300">
    <property type="component" value="Segment"/>
</dbReference>
<proteinExistence type="predicted"/>
<name>A0AAF0DNN1_9CAUD</name>
<evidence type="ECO:0000313" key="2">
    <source>
        <dbReference type="Proteomes" id="UP001225300"/>
    </source>
</evidence>
<keyword evidence="2" id="KW-1185">Reference proteome</keyword>
<evidence type="ECO:0000313" key="1">
    <source>
        <dbReference type="EMBL" id="WEY17575.1"/>
    </source>
</evidence>